<dbReference type="SUPFAM" id="SSF55486">
    <property type="entry name" value="Metalloproteases ('zincins'), catalytic domain"/>
    <property type="match status" value="1"/>
</dbReference>
<dbReference type="InterPro" id="IPR005181">
    <property type="entry name" value="SASA"/>
</dbReference>
<dbReference type="EMBL" id="CP025958">
    <property type="protein sequence ID" value="AWM36788.1"/>
    <property type="molecule type" value="Genomic_DNA"/>
</dbReference>
<dbReference type="RefSeq" id="WP_010045862.1">
    <property type="nucleotide sequence ID" value="NZ_CP025958.1"/>
</dbReference>
<dbReference type="InterPro" id="IPR036514">
    <property type="entry name" value="SGNH_hydro_sf"/>
</dbReference>
<evidence type="ECO:0000313" key="6">
    <source>
        <dbReference type="EMBL" id="AWM36788.1"/>
    </source>
</evidence>
<dbReference type="Pfam" id="PF07737">
    <property type="entry name" value="ATLF"/>
    <property type="match status" value="1"/>
</dbReference>
<feature type="signal peptide" evidence="3">
    <location>
        <begin position="1"/>
        <end position="21"/>
    </location>
</feature>
<dbReference type="Pfam" id="PF03629">
    <property type="entry name" value="SASA"/>
    <property type="match status" value="1"/>
</dbReference>
<feature type="domain" description="Anthrax toxin lethal/endema factor N-/C-terminal" evidence="5">
    <location>
        <begin position="448"/>
        <end position="537"/>
    </location>
</feature>
<dbReference type="KEGG" id="gog:C1280_06990"/>
<proteinExistence type="predicted"/>
<evidence type="ECO:0000256" key="2">
    <source>
        <dbReference type="SAM" id="MobiDB-lite"/>
    </source>
</evidence>
<dbReference type="AlphaFoldDB" id="A0A2Z3GU43"/>
<feature type="region of interest" description="Disordered" evidence="2">
    <location>
        <begin position="318"/>
        <end position="338"/>
    </location>
</feature>
<reference evidence="6 7" key="1">
    <citation type="submission" date="2018-01" db="EMBL/GenBank/DDBJ databases">
        <title>G. obscuriglobus.</title>
        <authorList>
            <person name="Franke J."/>
            <person name="Blomberg W."/>
            <person name="Selmecki A."/>
        </authorList>
    </citation>
    <scope>NUCLEOTIDE SEQUENCE [LARGE SCALE GENOMIC DNA]</scope>
    <source>
        <strain evidence="6 7">DSM 5831</strain>
    </source>
</reference>
<evidence type="ECO:0000313" key="7">
    <source>
        <dbReference type="Proteomes" id="UP000245802"/>
    </source>
</evidence>
<evidence type="ECO:0000259" key="5">
    <source>
        <dbReference type="Pfam" id="PF07737"/>
    </source>
</evidence>
<keyword evidence="7" id="KW-1185">Reference proteome</keyword>
<name>A0A2Z3GU43_9BACT</name>
<keyword evidence="1" id="KW-0378">Hydrolase</keyword>
<gene>
    <name evidence="6" type="ORF">C1280_06990</name>
</gene>
<dbReference type="GO" id="GO:0016788">
    <property type="term" value="F:hydrolase activity, acting on ester bonds"/>
    <property type="evidence" value="ECO:0007669"/>
    <property type="project" value="UniProtKB-ARBA"/>
</dbReference>
<dbReference type="InterPro" id="IPR024079">
    <property type="entry name" value="MetalloPept_cat_dom_sf"/>
</dbReference>
<evidence type="ECO:0000256" key="1">
    <source>
        <dbReference type="ARBA" id="ARBA00022801"/>
    </source>
</evidence>
<sequence length="546" mass="61012">MRATRLACLLILFACPPNIWAGDATKPVKVFVLAGQSNMEGHSVTDLSGKDYNDGKGTLKTLLDDPDRAKLVRHLRNDRGDWGTRDDVWVRYQRERGPLLAGPLGMGFSVYGDKHHFGPELQFGHVLGDHFENQVLLIKTAWGGKSLYKDFRPPSSGGEVGPYYTKMIADVRAALANLKAEFPKYADQGYELAGFVWYQGWNDGVDAKKAVPEYEQNLVNLIKDVRTELKAPKLPVVIGELTGPWVDAPGAWSDLRKAQAAAAERPEFKGNVTFVSTRAFVRPAKESPNPGHGHHEFGNAETGVLVGGALGQGMVRLLAPQPEPKDKKEPSKPTSRTMKTVEGWTVRVDDRLLTAPNDDLGAKALRFLENKLADIKIVIPADKVKKLQEVAIVLDLTHGNLGPMQYHPSAGWLKANGYSADLARCVHLPRAADIVTRRNVREQPWVILHELAHAYHDQVLGFDHPRVKEAYEKFKKSGRGEKTLLHNGERVRHYALTNPMEFFAEMTESYFGANDFFPFNRAELKESEPEIYELMQTIWDAPPKKK</sequence>
<dbReference type="OrthoDB" id="5702724at2"/>
<feature type="chain" id="PRO_5016300064" evidence="3">
    <location>
        <begin position="22"/>
        <end position="546"/>
    </location>
</feature>
<dbReference type="PANTHER" id="PTHR31988">
    <property type="entry name" value="ESTERASE, PUTATIVE (DUF303)-RELATED"/>
    <property type="match status" value="1"/>
</dbReference>
<organism evidence="6 7">
    <name type="scientific">Gemmata obscuriglobus</name>
    <dbReference type="NCBI Taxonomy" id="114"/>
    <lineage>
        <taxon>Bacteria</taxon>
        <taxon>Pseudomonadati</taxon>
        <taxon>Planctomycetota</taxon>
        <taxon>Planctomycetia</taxon>
        <taxon>Gemmatales</taxon>
        <taxon>Gemmataceae</taxon>
        <taxon>Gemmata</taxon>
    </lineage>
</organism>
<accession>A0A2Z3GU43</accession>
<evidence type="ECO:0000256" key="3">
    <source>
        <dbReference type="SAM" id="SignalP"/>
    </source>
</evidence>
<dbReference type="PANTHER" id="PTHR31988:SF19">
    <property type="entry name" value="9-O-ACETYL-N-ACETYLNEURAMINIC ACID DEACETYLASE-RELATED"/>
    <property type="match status" value="1"/>
</dbReference>
<feature type="domain" description="Sialate O-acetylesterase" evidence="4">
    <location>
        <begin position="28"/>
        <end position="266"/>
    </location>
</feature>
<evidence type="ECO:0000259" key="4">
    <source>
        <dbReference type="Pfam" id="PF03629"/>
    </source>
</evidence>
<keyword evidence="3" id="KW-0732">Signal</keyword>
<dbReference type="SUPFAM" id="SSF52266">
    <property type="entry name" value="SGNH hydrolase"/>
    <property type="match status" value="1"/>
</dbReference>
<dbReference type="InterPro" id="IPR014781">
    <property type="entry name" value="Anthrax_toxin_lethal/edema_N/C"/>
</dbReference>
<dbReference type="GO" id="GO:0008237">
    <property type="term" value="F:metallopeptidase activity"/>
    <property type="evidence" value="ECO:0007669"/>
    <property type="project" value="InterPro"/>
</dbReference>
<dbReference type="Gene3D" id="3.40.390.10">
    <property type="entry name" value="Collagenase (Catalytic Domain)"/>
    <property type="match status" value="1"/>
</dbReference>
<dbReference type="Proteomes" id="UP000245802">
    <property type="component" value="Chromosome"/>
</dbReference>
<dbReference type="Gene3D" id="3.40.50.1110">
    <property type="entry name" value="SGNH hydrolase"/>
    <property type="match status" value="1"/>
</dbReference>
<dbReference type="InterPro" id="IPR052940">
    <property type="entry name" value="Carb_Esterase_6"/>
</dbReference>
<protein>
    <submittedName>
        <fullName evidence="6">Uncharacterized protein</fullName>
    </submittedName>
</protein>